<name>A0A920BUP3_9BACI</name>
<dbReference type="EMBL" id="BORC01000005">
    <property type="protein sequence ID" value="GIN63229.1"/>
    <property type="molecule type" value="Genomic_DNA"/>
</dbReference>
<dbReference type="GO" id="GO:0016853">
    <property type="term" value="F:isomerase activity"/>
    <property type="evidence" value="ECO:0007669"/>
    <property type="project" value="UniProtKB-KW"/>
</dbReference>
<dbReference type="PANTHER" id="PTHR12110:SF21">
    <property type="entry name" value="XYLOSE ISOMERASE-LIKE TIM BARREL DOMAIN-CONTAINING PROTEIN"/>
    <property type="match status" value="1"/>
</dbReference>
<dbReference type="SUPFAM" id="SSF51658">
    <property type="entry name" value="Xylose isomerase-like"/>
    <property type="match status" value="1"/>
</dbReference>
<reference evidence="2" key="1">
    <citation type="submission" date="2021-03" db="EMBL/GenBank/DDBJ databases">
        <title>Antimicrobial resistance genes in bacteria isolated from Japanese honey, and their potential for conferring macrolide and lincosamide resistance in the American foulbrood pathogen Paenibacillus larvae.</title>
        <authorList>
            <person name="Okamoto M."/>
            <person name="Kumagai M."/>
            <person name="Kanamori H."/>
            <person name="Takamatsu D."/>
        </authorList>
    </citation>
    <scope>NUCLEOTIDE SEQUENCE</scope>
    <source>
        <strain evidence="2">J27TS8</strain>
    </source>
</reference>
<sequence length="265" mass="29964">MNKEICYSDLPLITNDIIKNVEGLIENGADKVELLMDGEKWDEMESLFSELAPQLKALPVGYTVHPPAWDINLTSENQAIREASFLQYKKAIEFAGMIEADHAVIHPGFCFSPVFNKKKAQARAAEYIRSLCQIAKPLNVKIVVENVGYNGSSLFTQEEFTRFLDPIEETAGYLIDIGHAHLNQWDIPKLIKDTKDRLLAIHIHDNHGIGDDHLPIGKGTIQWTEVFSAMREVANDCQLILEYAPMTSLDKLRMGKEILQKEVLF</sequence>
<dbReference type="InterPro" id="IPR013022">
    <property type="entry name" value="Xyl_isomerase-like_TIM-brl"/>
</dbReference>
<feature type="domain" description="Xylose isomerase-like TIM barrel" evidence="1">
    <location>
        <begin position="26"/>
        <end position="244"/>
    </location>
</feature>
<evidence type="ECO:0000313" key="2">
    <source>
        <dbReference type="EMBL" id="GIN63229.1"/>
    </source>
</evidence>
<dbReference type="Pfam" id="PF01261">
    <property type="entry name" value="AP_endonuc_2"/>
    <property type="match status" value="1"/>
</dbReference>
<dbReference type="PANTHER" id="PTHR12110">
    <property type="entry name" value="HYDROXYPYRUVATE ISOMERASE"/>
    <property type="match status" value="1"/>
</dbReference>
<protein>
    <submittedName>
        <fullName evidence="2">Xylose isomerase</fullName>
    </submittedName>
</protein>
<dbReference type="Gene3D" id="3.20.20.150">
    <property type="entry name" value="Divalent-metal-dependent TIM barrel enzymes"/>
    <property type="match status" value="1"/>
</dbReference>
<keyword evidence="3" id="KW-1185">Reference proteome</keyword>
<dbReference type="InterPro" id="IPR036237">
    <property type="entry name" value="Xyl_isomerase-like_sf"/>
</dbReference>
<keyword evidence="2" id="KW-0413">Isomerase</keyword>
<evidence type="ECO:0000313" key="3">
    <source>
        <dbReference type="Proteomes" id="UP000682111"/>
    </source>
</evidence>
<accession>A0A920BUP3</accession>
<evidence type="ECO:0000259" key="1">
    <source>
        <dbReference type="Pfam" id="PF01261"/>
    </source>
</evidence>
<dbReference type="Proteomes" id="UP000682111">
    <property type="component" value="Unassembled WGS sequence"/>
</dbReference>
<dbReference type="InterPro" id="IPR050312">
    <property type="entry name" value="IolE/XylAMocC-like"/>
</dbReference>
<proteinExistence type="predicted"/>
<dbReference type="AlphaFoldDB" id="A0A920BUP3"/>
<gene>
    <name evidence="2" type="ORF">J27TS8_32220</name>
</gene>
<organism evidence="2 3">
    <name type="scientific">Robertmurraya siralis</name>
    <dbReference type="NCBI Taxonomy" id="77777"/>
    <lineage>
        <taxon>Bacteria</taxon>
        <taxon>Bacillati</taxon>
        <taxon>Bacillota</taxon>
        <taxon>Bacilli</taxon>
        <taxon>Bacillales</taxon>
        <taxon>Bacillaceae</taxon>
        <taxon>Robertmurraya</taxon>
    </lineage>
</organism>
<comment type="caution">
    <text evidence="2">The sequence shown here is derived from an EMBL/GenBank/DDBJ whole genome shotgun (WGS) entry which is preliminary data.</text>
</comment>
<dbReference type="RefSeq" id="WP_095312308.1">
    <property type="nucleotide sequence ID" value="NZ_BORC01000005.1"/>
</dbReference>